<dbReference type="PANTHER" id="PTHR43355">
    <property type="entry name" value="FLAVIN REDUCTASE (NADPH)"/>
    <property type="match status" value="1"/>
</dbReference>
<dbReference type="RefSeq" id="XP_040655958.1">
    <property type="nucleotide sequence ID" value="XM_040800925.1"/>
</dbReference>
<name>A0A151GHP3_DRECN</name>
<dbReference type="InParanoid" id="A0A151GHP3"/>
<dbReference type="OrthoDB" id="63935at2759"/>
<dbReference type="SUPFAM" id="SSF51735">
    <property type="entry name" value="NAD(P)-binding Rossmann-fold domains"/>
    <property type="match status" value="1"/>
</dbReference>
<comment type="similarity">
    <text evidence="1">Belongs to the avfA family.</text>
</comment>
<keyword evidence="3" id="KW-1185">Reference proteome</keyword>
<evidence type="ECO:0000313" key="3">
    <source>
        <dbReference type="Proteomes" id="UP000076580"/>
    </source>
</evidence>
<protein>
    <submittedName>
        <fullName evidence="2">Uncharacterized protein</fullName>
    </submittedName>
</protein>
<dbReference type="Proteomes" id="UP000076580">
    <property type="component" value="Chromosome 02"/>
</dbReference>
<dbReference type="EMBL" id="LAYC01000002">
    <property type="protein sequence ID" value="KYK56606.1"/>
    <property type="molecule type" value="Genomic_DNA"/>
</dbReference>
<dbReference type="GeneID" id="63716250"/>
<proteinExistence type="inferred from homology"/>
<dbReference type="GO" id="GO:0004074">
    <property type="term" value="F:biliverdin reductase [NAD(P)H] activity"/>
    <property type="evidence" value="ECO:0007669"/>
    <property type="project" value="TreeGrafter"/>
</dbReference>
<comment type="caution">
    <text evidence="2">The sequence shown here is derived from an EMBL/GenBank/DDBJ whole genome shotgun (WGS) entry which is preliminary data.</text>
</comment>
<gene>
    <name evidence="2" type="ORF">DCS_03607</name>
</gene>
<dbReference type="STRING" id="98403.A0A151GHP3"/>
<accession>A0A151GHP3</accession>
<dbReference type="InterPro" id="IPR051606">
    <property type="entry name" value="Polyketide_Oxido-like"/>
</dbReference>
<evidence type="ECO:0000256" key="1">
    <source>
        <dbReference type="ARBA" id="ARBA00038376"/>
    </source>
</evidence>
<dbReference type="InterPro" id="IPR036291">
    <property type="entry name" value="NAD(P)-bd_dom_sf"/>
</dbReference>
<dbReference type="GO" id="GO:0042602">
    <property type="term" value="F:riboflavin reductase (NADPH) activity"/>
    <property type="evidence" value="ECO:0007669"/>
    <property type="project" value="TreeGrafter"/>
</dbReference>
<evidence type="ECO:0000313" key="2">
    <source>
        <dbReference type="EMBL" id="KYK56606.1"/>
    </source>
</evidence>
<dbReference type="Gene3D" id="3.40.50.720">
    <property type="entry name" value="NAD(P)-binding Rossmann-like Domain"/>
    <property type="match status" value="1"/>
</dbReference>
<dbReference type="PROSITE" id="PS51257">
    <property type="entry name" value="PROKAR_LIPOPROTEIN"/>
    <property type="match status" value="1"/>
</dbReference>
<reference evidence="2 3" key="1">
    <citation type="journal article" date="2016" name="Sci. Rep.">
        <title>Insights into Adaptations to a Near-Obligate Nematode Endoparasitic Lifestyle from the Finished Genome of Drechmeria coniospora.</title>
        <authorList>
            <person name="Zhang L."/>
            <person name="Zhou Z."/>
            <person name="Guo Q."/>
            <person name="Fokkens L."/>
            <person name="Miskei M."/>
            <person name="Pocsi I."/>
            <person name="Zhang W."/>
            <person name="Chen M."/>
            <person name="Wang L."/>
            <person name="Sun Y."/>
            <person name="Donzelli B.G."/>
            <person name="Gibson D.M."/>
            <person name="Nelson D.R."/>
            <person name="Luo J.G."/>
            <person name="Rep M."/>
            <person name="Liu H."/>
            <person name="Yang S."/>
            <person name="Wang J."/>
            <person name="Krasnoff S.B."/>
            <person name="Xu Y."/>
            <person name="Molnar I."/>
            <person name="Lin M."/>
        </authorList>
    </citation>
    <scope>NUCLEOTIDE SEQUENCE [LARGE SCALE GENOMIC DNA]</scope>
    <source>
        <strain evidence="2 3">ARSEF 6962</strain>
    </source>
</reference>
<dbReference type="PANTHER" id="PTHR43355:SF2">
    <property type="entry name" value="FLAVIN REDUCTASE (NADPH)"/>
    <property type="match status" value="1"/>
</dbReference>
<sequence>MPGSGPKTIAFLGATGGCGFSALRRAIEAGHNCIALCRSPAKLEAKLDEFFPERPTNLVIREGNAHHVAAVASCLLVPPPPPSPSISSSQRQSEKRLVDAVHFSVGGTVSFPSFSMDDPDVCKKAAKALLDALDTLRNDDGATGRPLLVVISTTGISTLGRDVPIPLVPFYHYALRVPHEDKRVVEKTLFACQERFVLVRPSLLNDSSRTDRPVRVHVEGPATGIERCEIGYFISRNEVGRWTFDNLLEKADEQIEYEGKAVGLTW</sequence>
<organism evidence="2 3">
    <name type="scientific">Drechmeria coniospora</name>
    <name type="common">Nematophagous fungus</name>
    <name type="synonym">Meria coniospora</name>
    <dbReference type="NCBI Taxonomy" id="98403"/>
    <lineage>
        <taxon>Eukaryota</taxon>
        <taxon>Fungi</taxon>
        <taxon>Dikarya</taxon>
        <taxon>Ascomycota</taxon>
        <taxon>Pezizomycotina</taxon>
        <taxon>Sordariomycetes</taxon>
        <taxon>Hypocreomycetidae</taxon>
        <taxon>Hypocreales</taxon>
        <taxon>Ophiocordycipitaceae</taxon>
        <taxon>Drechmeria</taxon>
    </lineage>
</organism>
<dbReference type="AlphaFoldDB" id="A0A151GHP3"/>